<evidence type="ECO:0000313" key="5">
    <source>
        <dbReference type="Proteomes" id="UP000533476"/>
    </source>
</evidence>
<gene>
    <name evidence="4" type="ORF">HIJ39_09280</name>
</gene>
<feature type="domain" description="Bacterial sugar transferase" evidence="3">
    <location>
        <begin position="4"/>
        <end position="190"/>
    </location>
</feature>
<comment type="similarity">
    <text evidence="1">Belongs to the bacterial sugar transferase family.</text>
</comment>
<keyword evidence="2" id="KW-1133">Transmembrane helix</keyword>
<protein>
    <submittedName>
        <fullName evidence="4">Sugar transferase</fullName>
    </submittedName>
</protein>
<dbReference type="AlphaFoldDB" id="A0A7Y0L3R8"/>
<dbReference type="GO" id="GO:0016780">
    <property type="term" value="F:phosphotransferase activity, for other substituted phosphate groups"/>
    <property type="evidence" value="ECO:0007669"/>
    <property type="project" value="TreeGrafter"/>
</dbReference>
<dbReference type="PANTHER" id="PTHR30576">
    <property type="entry name" value="COLANIC BIOSYNTHESIS UDP-GLUCOSE LIPID CARRIER TRANSFERASE"/>
    <property type="match status" value="1"/>
</dbReference>
<reference evidence="4 5" key="1">
    <citation type="submission" date="2020-04" db="EMBL/GenBank/DDBJ databases">
        <authorList>
            <person name="Zhang R."/>
            <person name="Schippers A."/>
        </authorList>
    </citation>
    <scope>NUCLEOTIDE SEQUENCE [LARGE SCALE GENOMIC DNA]</scope>
    <source>
        <strain evidence="4 5">DSM 109850</strain>
    </source>
</reference>
<evidence type="ECO:0000256" key="1">
    <source>
        <dbReference type="ARBA" id="ARBA00006464"/>
    </source>
</evidence>
<organism evidence="4 5">
    <name type="scientific">Sulfobacillus harzensis</name>
    <dbReference type="NCBI Taxonomy" id="2729629"/>
    <lineage>
        <taxon>Bacteria</taxon>
        <taxon>Bacillati</taxon>
        <taxon>Bacillota</taxon>
        <taxon>Clostridia</taxon>
        <taxon>Eubacteriales</taxon>
        <taxon>Clostridiales Family XVII. Incertae Sedis</taxon>
        <taxon>Sulfobacillus</taxon>
    </lineage>
</organism>
<evidence type="ECO:0000259" key="3">
    <source>
        <dbReference type="Pfam" id="PF02397"/>
    </source>
</evidence>
<evidence type="ECO:0000256" key="2">
    <source>
        <dbReference type="SAM" id="Phobius"/>
    </source>
</evidence>
<proteinExistence type="inferred from homology"/>
<evidence type="ECO:0000313" key="4">
    <source>
        <dbReference type="EMBL" id="NMP22543.1"/>
    </source>
</evidence>
<sequence>MAIKRLVDVAGATALLILSAPLWLIIAILVRLDSPGPALFSQQRIGLHGRPFTLFKFRTMRQGAEQEWQPPDASELDSYIFQDDGDPRITRIGRFLRRTSLDELPQLINILKGEMSLVGPRPEVPEIVALYEPRMHRRHAMRPGLTGLAQVSGRGTLTTGETLVLDLAYCEEWSLRLDLAILGRTFCQVVGQKGAR</sequence>
<keyword evidence="2" id="KW-0472">Membrane</keyword>
<accession>A0A7Y0L3R8</accession>
<dbReference type="PANTHER" id="PTHR30576:SF10">
    <property type="entry name" value="SLL5057 PROTEIN"/>
    <property type="match status" value="1"/>
</dbReference>
<keyword evidence="2" id="KW-0812">Transmembrane</keyword>
<keyword evidence="4" id="KW-0808">Transferase</keyword>
<dbReference type="Proteomes" id="UP000533476">
    <property type="component" value="Unassembled WGS sequence"/>
</dbReference>
<comment type="caution">
    <text evidence="4">The sequence shown here is derived from an EMBL/GenBank/DDBJ whole genome shotgun (WGS) entry which is preliminary data.</text>
</comment>
<dbReference type="Pfam" id="PF02397">
    <property type="entry name" value="Bac_transf"/>
    <property type="match status" value="1"/>
</dbReference>
<dbReference type="InterPro" id="IPR003362">
    <property type="entry name" value="Bact_transf"/>
</dbReference>
<feature type="transmembrane region" description="Helical" evidence="2">
    <location>
        <begin position="12"/>
        <end position="32"/>
    </location>
</feature>
<name>A0A7Y0L3R8_9FIRM</name>
<keyword evidence="5" id="KW-1185">Reference proteome</keyword>
<dbReference type="EMBL" id="JABBVZ010000025">
    <property type="protein sequence ID" value="NMP22543.1"/>
    <property type="molecule type" value="Genomic_DNA"/>
</dbReference>